<accession>A0AAW2IH26</accession>
<evidence type="ECO:0000259" key="9">
    <source>
        <dbReference type="PROSITE" id="PS51873"/>
    </source>
</evidence>
<proteinExistence type="predicted"/>
<reference evidence="10" key="1">
    <citation type="journal article" date="2024" name="Gigascience">
        <title>Chromosome-level genome of the poultry shaft louse Menopon gallinae provides insight into the host-switching and adaptive evolution of parasitic lice.</title>
        <authorList>
            <person name="Xu Y."/>
            <person name="Ma L."/>
            <person name="Liu S."/>
            <person name="Liang Y."/>
            <person name="Liu Q."/>
            <person name="He Z."/>
            <person name="Tian L."/>
            <person name="Duan Y."/>
            <person name="Cai W."/>
            <person name="Li H."/>
            <person name="Song F."/>
        </authorList>
    </citation>
    <scope>NUCLEOTIDE SEQUENCE</scope>
    <source>
        <strain evidence="10">Cailab_2023a</strain>
    </source>
</reference>
<dbReference type="EMBL" id="JARGDH010000001">
    <property type="protein sequence ID" value="KAL0281342.1"/>
    <property type="molecule type" value="Genomic_DNA"/>
</dbReference>
<dbReference type="InterPro" id="IPR047546">
    <property type="entry name" value="Rcat_RBR_RNF216"/>
</dbReference>
<gene>
    <name evidence="10" type="ORF">PYX00_002353</name>
</gene>
<evidence type="ECO:0000256" key="4">
    <source>
        <dbReference type="ARBA" id="ARBA00022737"/>
    </source>
</evidence>
<evidence type="ECO:0000256" key="5">
    <source>
        <dbReference type="ARBA" id="ARBA00022771"/>
    </source>
</evidence>
<keyword evidence="7" id="KW-0862">Zinc</keyword>
<organism evidence="10">
    <name type="scientific">Menopon gallinae</name>
    <name type="common">poultry shaft louse</name>
    <dbReference type="NCBI Taxonomy" id="328185"/>
    <lineage>
        <taxon>Eukaryota</taxon>
        <taxon>Metazoa</taxon>
        <taxon>Ecdysozoa</taxon>
        <taxon>Arthropoda</taxon>
        <taxon>Hexapoda</taxon>
        <taxon>Insecta</taxon>
        <taxon>Pterygota</taxon>
        <taxon>Neoptera</taxon>
        <taxon>Paraneoptera</taxon>
        <taxon>Psocodea</taxon>
        <taxon>Troctomorpha</taxon>
        <taxon>Phthiraptera</taxon>
        <taxon>Amblycera</taxon>
        <taxon>Menoponidae</taxon>
        <taxon>Menopon</taxon>
    </lineage>
</organism>
<dbReference type="InterPro" id="IPR051628">
    <property type="entry name" value="LUBAC_E3_Ligases"/>
</dbReference>
<dbReference type="CDD" id="cd20353">
    <property type="entry name" value="Rcat_RBR_RNF216"/>
    <property type="match status" value="1"/>
</dbReference>
<evidence type="ECO:0000313" key="10">
    <source>
        <dbReference type="EMBL" id="KAL0281342.1"/>
    </source>
</evidence>
<dbReference type="PANTHER" id="PTHR22770">
    <property type="entry name" value="UBIQUITIN CONJUGATING ENZYME 7 INTERACTING PROTEIN-RELATED"/>
    <property type="match status" value="1"/>
</dbReference>
<dbReference type="InterPro" id="IPR044066">
    <property type="entry name" value="TRIAD_supradom"/>
</dbReference>
<evidence type="ECO:0000256" key="7">
    <source>
        <dbReference type="ARBA" id="ARBA00022833"/>
    </source>
</evidence>
<evidence type="ECO:0000256" key="3">
    <source>
        <dbReference type="ARBA" id="ARBA00022723"/>
    </source>
</evidence>
<feature type="compositionally biased region" description="Low complexity" evidence="8">
    <location>
        <begin position="258"/>
        <end position="267"/>
    </location>
</feature>
<feature type="domain" description="RING-type" evidence="9">
    <location>
        <begin position="590"/>
        <end position="804"/>
    </location>
</feature>
<dbReference type="InterPro" id="IPR047545">
    <property type="entry name" value="BRcat_RBR_RNF216"/>
</dbReference>
<evidence type="ECO:0000256" key="6">
    <source>
        <dbReference type="ARBA" id="ARBA00022786"/>
    </source>
</evidence>
<name>A0AAW2IH26_9NEOP</name>
<dbReference type="AlphaFoldDB" id="A0AAW2IH26"/>
<dbReference type="CDD" id="cd20339">
    <property type="entry name" value="BRcat_RBR_RNF216"/>
    <property type="match status" value="1"/>
</dbReference>
<dbReference type="SUPFAM" id="SSF57850">
    <property type="entry name" value="RING/U-box"/>
    <property type="match status" value="2"/>
</dbReference>
<comment type="caution">
    <text evidence="10">The sequence shown here is derived from an EMBL/GenBank/DDBJ whole genome shotgun (WGS) entry which is preliminary data.</text>
</comment>
<dbReference type="GO" id="GO:0016740">
    <property type="term" value="F:transferase activity"/>
    <property type="evidence" value="ECO:0007669"/>
    <property type="project" value="UniProtKB-KW"/>
</dbReference>
<evidence type="ECO:0000256" key="1">
    <source>
        <dbReference type="ARBA" id="ARBA00004906"/>
    </source>
</evidence>
<evidence type="ECO:0000256" key="2">
    <source>
        <dbReference type="ARBA" id="ARBA00022679"/>
    </source>
</evidence>
<dbReference type="Pfam" id="PF26200">
    <property type="entry name" value="Rcat_RNF216"/>
    <property type="match status" value="1"/>
</dbReference>
<keyword evidence="4" id="KW-0677">Repeat</keyword>
<feature type="compositionally biased region" description="Basic and acidic residues" evidence="8">
    <location>
        <begin position="197"/>
        <end position="214"/>
    </location>
</feature>
<evidence type="ECO:0000256" key="8">
    <source>
        <dbReference type="SAM" id="MobiDB-lite"/>
    </source>
</evidence>
<keyword evidence="5" id="KW-0863">Zinc-finger</keyword>
<keyword evidence="3" id="KW-0479">Metal-binding</keyword>
<protein>
    <recommendedName>
        <fullName evidence="9">RING-type domain-containing protein</fullName>
    </recommendedName>
</protein>
<keyword evidence="2" id="KW-0808">Transferase</keyword>
<dbReference type="InterPro" id="IPR002867">
    <property type="entry name" value="IBR_dom"/>
</dbReference>
<dbReference type="SMART" id="SM00647">
    <property type="entry name" value="IBR"/>
    <property type="match status" value="2"/>
</dbReference>
<dbReference type="PANTHER" id="PTHR22770:SF47">
    <property type="entry name" value="E3 UBIQUITIN-PROTEIN LIGASE RNF216"/>
    <property type="match status" value="1"/>
</dbReference>
<feature type="region of interest" description="Disordered" evidence="8">
    <location>
        <begin position="197"/>
        <end position="280"/>
    </location>
</feature>
<comment type="pathway">
    <text evidence="1">Protein modification; protein ubiquitination.</text>
</comment>
<dbReference type="GO" id="GO:0008270">
    <property type="term" value="F:zinc ion binding"/>
    <property type="evidence" value="ECO:0007669"/>
    <property type="project" value="UniProtKB-KW"/>
</dbReference>
<sequence>MFSGSACYTTVVVGTCCISLTCNYSTRKIIYSFCITLSILSGGNLDEAEAPYITSASEVEDPVEVTDNNEITADLRCSIQRDFEFLKDCASHVDREVLYNLLLSQMHNSSRLKTIMCDMLQIPNAENLIREFQNAVEGLMAVNDEVQVKKSTEYVNQIKEMFPDVDTDFLVRECDGLESEEDYMRFVNTVMLSGSYHKENTNEPVRAQDGRDSELEGSPNNPYRPVVVYSSDEEVEYQTPCHRKVGKTKEADDGAVPSTSKSVSNSSMFNDEYSGSANSSYNKEVMDMDSISSPVEPEPEQTNGVIDDSDEEWTAEGRTDDLGQEGALPFVDMNLILDSEQDSNFSADSGGSPRVDDVQEIDDFGSPTPEYLAELTSDDEFSQAVLESSEEWVAANTAELIRLFPNTDPTFLRAECVKFEGSLEAMNEFVISKLEMNDMPSRTEYEKRLEMEELQNRYTKNFSIEDFLKVIPQPWEYFNNSNRNCKKYMLHSIAFLGTTFRKMSLGMIRAILIKNKCNLYRTYKQLSNIKLTRLRGAYYNSYKYPRPTTIDIQFLQEVAFIKNEKKIKKFIEAREVERKCKLEEARRTGSLLECQCCFDSDVMVDDAIYCPRDHCFCKNCLVKLVEVEMGQGNYQFACLAGCGEKYTLSSLQHALPPKMFSKVVRLIQMEEIKAAGIEDLVQCPFCNYATIMPPEAKIVTCLNPECQKESCRLCKELSHIPLRCDEVEKSEEVKMRTYIENKMTEALIRRCYKCGKAFVKEEGCNKMECSCGAKMCYVCRKPVQNYSHFNAQGGTEYHKCPLYSTNDELHVDLVERVAEEAKAEVLRANPDKTLKYDPTMVLPTRSYDEPMPGMNRGAGFVAGLLAIRPRQGVDRQGT</sequence>
<keyword evidence="6" id="KW-0833">Ubl conjugation pathway</keyword>
<dbReference type="Gene3D" id="1.20.120.1750">
    <property type="match status" value="1"/>
</dbReference>
<dbReference type="PROSITE" id="PS51873">
    <property type="entry name" value="TRIAD"/>
    <property type="match status" value="1"/>
</dbReference>